<dbReference type="EMBL" id="NMUH01007456">
    <property type="protein sequence ID" value="MQM17301.1"/>
    <property type="molecule type" value="Genomic_DNA"/>
</dbReference>
<dbReference type="Proteomes" id="UP000652761">
    <property type="component" value="Unassembled WGS sequence"/>
</dbReference>
<protein>
    <submittedName>
        <fullName evidence="1">Uncharacterized protein</fullName>
    </submittedName>
</protein>
<reference evidence="1" key="1">
    <citation type="submission" date="2017-07" db="EMBL/GenBank/DDBJ databases">
        <title>Taro Niue Genome Assembly and Annotation.</title>
        <authorList>
            <person name="Atibalentja N."/>
            <person name="Keating K."/>
            <person name="Fields C.J."/>
        </authorList>
    </citation>
    <scope>NUCLEOTIDE SEQUENCE</scope>
    <source>
        <strain evidence="1">Niue_2</strain>
        <tissue evidence="1">Leaf</tissue>
    </source>
</reference>
<sequence length="370" mass="41020">MAHKGKAAVVAEVSGVTPAGARGSRYCHYEGLRECFRIGEEYEIVMAKGEELHLVNKPGCFALSVDHMESGFRLPLPEVAKGFWAQFSLTASPTGANVCFTKHRADRMQINLSKKDSNNKAVAVSSSKIEDIPSEDIEPIGRKVVASGHTEDVVLDEAPIQGEQSIEKEATEEVVVASGHTDVHLKEASVQEIEQATADHVDVPMKDTPAEREETHVELEEPIARGSKKGKEVASEVPLLADTPFQRQARQRFVINLKPVIERLDAQSEILTSYSYTFCASTIWSTTRRRIKAIRATRRRIRAIRVTRRRVRAIRATRRRVRAIKASGVYTDFDRGSNFSSRAPSSFTYSDTSPSFSTFILNSTPSSSTI</sequence>
<gene>
    <name evidence="1" type="ORF">Taro_050270</name>
</gene>
<comment type="caution">
    <text evidence="1">The sequence shown here is derived from an EMBL/GenBank/DDBJ whole genome shotgun (WGS) entry which is preliminary data.</text>
</comment>
<organism evidence="1 2">
    <name type="scientific">Colocasia esculenta</name>
    <name type="common">Wild taro</name>
    <name type="synonym">Arum esculentum</name>
    <dbReference type="NCBI Taxonomy" id="4460"/>
    <lineage>
        <taxon>Eukaryota</taxon>
        <taxon>Viridiplantae</taxon>
        <taxon>Streptophyta</taxon>
        <taxon>Embryophyta</taxon>
        <taxon>Tracheophyta</taxon>
        <taxon>Spermatophyta</taxon>
        <taxon>Magnoliopsida</taxon>
        <taxon>Liliopsida</taxon>
        <taxon>Araceae</taxon>
        <taxon>Aroideae</taxon>
        <taxon>Colocasieae</taxon>
        <taxon>Colocasia</taxon>
    </lineage>
</organism>
<dbReference type="AlphaFoldDB" id="A0A843XDE6"/>
<proteinExistence type="predicted"/>
<evidence type="ECO:0000313" key="1">
    <source>
        <dbReference type="EMBL" id="MQM17301.1"/>
    </source>
</evidence>
<evidence type="ECO:0000313" key="2">
    <source>
        <dbReference type="Proteomes" id="UP000652761"/>
    </source>
</evidence>
<accession>A0A843XDE6</accession>
<name>A0A843XDE6_COLES</name>
<keyword evidence="2" id="KW-1185">Reference proteome</keyword>